<dbReference type="OrthoDB" id="411372at2759"/>
<evidence type="ECO:0000256" key="6">
    <source>
        <dbReference type="SAM" id="MobiDB-lite"/>
    </source>
</evidence>
<dbReference type="CDD" id="cd16464">
    <property type="entry name" value="RING-H2_Pirh2-like"/>
    <property type="match status" value="1"/>
</dbReference>
<feature type="domain" description="CTCHY-type" evidence="9">
    <location>
        <begin position="1098"/>
        <end position="1161"/>
    </location>
</feature>
<dbReference type="SUPFAM" id="SSF161245">
    <property type="entry name" value="Zinc hairpin stack"/>
    <property type="match status" value="1"/>
</dbReference>
<keyword evidence="11" id="KW-1185">Reference proteome</keyword>
<dbReference type="InterPro" id="IPR001841">
    <property type="entry name" value="Znf_RING"/>
</dbReference>
<dbReference type="Pfam" id="PF05495">
    <property type="entry name" value="zf-CHY"/>
    <property type="match status" value="1"/>
</dbReference>
<feature type="compositionally biased region" description="Basic and acidic residues" evidence="6">
    <location>
        <begin position="1"/>
        <end position="14"/>
    </location>
</feature>
<proteinExistence type="predicted"/>
<dbReference type="OMA" id="ICHEDIF"/>
<dbReference type="EMBL" id="CM004392">
    <property type="protein sequence ID" value="OAY47679.1"/>
    <property type="molecule type" value="Genomic_DNA"/>
</dbReference>
<dbReference type="Proteomes" id="UP000091857">
    <property type="component" value="Chromosome 6"/>
</dbReference>
<dbReference type="Gene3D" id="1.20.120.520">
    <property type="entry name" value="nmb1532 protein domain like"/>
    <property type="match status" value="3"/>
</dbReference>
<gene>
    <name evidence="10" type="ORF">MANES_06G097400v8</name>
</gene>
<dbReference type="FunFam" id="3.30.40.10:FF:000208">
    <property type="entry name" value="Zinc finger protein-related isoform 1"/>
    <property type="match status" value="1"/>
</dbReference>
<dbReference type="PANTHER" id="PTHR21319">
    <property type="entry name" value="RING FINGER AND CHY ZINC FINGER DOMAIN-CONTAINING PROTEIN 1"/>
    <property type="match status" value="1"/>
</dbReference>
<dbReference type="GO" id="GO:0006511">
    <property type="term" value="P:ubiquitin-dependent protein catabolic process"/>
    <property type="evidence" value="ECO:0000318"/>
    <property type="project" value="GO_Central"/>
</dbReference>
<dbReference type="Pfam" id="PF13639">
    <property type="entry name" value="zf-RING_2"/>
    <property type="match status" value="1"/>
</dbReference>
<evidence type="ECO:0000259" key="7">
    <source>
        <dbReference type="PROSITE" id="PS50089"/>
    </source>
</evidence>
<dbReference type="InterPro" id="IPR012312">
    <property type="entry name" value="Hemerythrin-like"/>
</dbReference>
<evidence type="ECO:0000256" key="1">
    <source>
        <dbReference type="ARBA" id="ARBA00022598"/>
    </source>
</evidence>
<dbReference type="SUPFAM" id="SSF57850">
    <property type="entry name" value="RING/U-box"/>
    <property type="match status" value="1"/>
</dbReference>
<dbReference type="CDD" id="cd12108">
    <property type="entry name" value="Hr-like"/>
    <property type="match status" value="2"/>
</dbReference>
<dbReference type="GO" id="GO:0006879">
    <property type="term" value="P:intracellular iron ion homeostasis"/>
    <property type="evidence" value="ECO:0007669"/>
    <property type="project" value="UniProtKB-ARBA"/>
</dbReference>
<organism evidence="10 11">
    <name type="scientific">Manihot esculenta</name>
    <name type="common">Cassava</name>
    <name type="synonym">Jatropha manihot</name>
    <dbReference type="NCBI Taxonomy" id="3983"/>
    <lineage>
        <taxon>Eukaryota</taxon>
        <taxon>Viridiplantae</taxon>
        <taxon>Streptophyta</taxon>
        <taxon>Embryophyta</taxon>
        <taxon>Tracheophyta</taxon>
        <taxon>Spermatophyta</taxon>
        <taxon>Magnoliopsida</taxon>
        <taxon>eudicotyledons</taxon>
        <taxon>Gunneridae</taxon>
        <taxon>Pentapetalae</taxon>
        <taxon>rosids</taxon>
        <taxon>fabids</taxon>
        <taxon>Malpighiales</taxon>
        <taxon>Euphorbiaceae</taxon>
        <taxon>Crotonoideae</taxon>
        <taxon>Manihoteae</taxon>
        <taxon>Manihot</taxon>
    </lineage>
</organism>
<dbReference type="Pfam" id="PF14599">
    <property type="entry name" value="zinc_ribbon_6"/>
    <property type="match status" value="1"/>
</dbReference>
<dbReference type="InterPro" id="IPR039512">
    <property type="entry name" value="RCHY1_zinc-ribbon"/>
</dbReference>
<evidence type="ECO:0000256" key="2">
    <source>
        <dbReference type="ARBA" id="ARBA00022723"/>
    </source>
</evidence>
<keyword evidence="2" id="KW-0479">Metal-binding</keyword>
<dbReference type="GO" id="GO:0005634">
    <property type="term" value="C:nucleus"/>
    <property type="evidence" value="ECO:0000318"/>
    <property type="project" value="GO_Central"/>
</dbReference>
<evidence type="ECO:0000256" key="4">
    <source>
        <dbReference type="ARBA" id="ARBA00022833"/>
    </source>
</evidence>
<dbReference type="GO" id="GO:0016874">
    <property type="term" value="F:ligase activity"/>
    <property type="evidence" value="ECO:0007669"/>
    <property type="project" value="UniProtKB-KW"/>
</dbReference>
<keyword evidence="3 5" id="KW-0863">Zinc-finger</keyword>
<evidence type="ECO:0000256" key="5">
    <source>
        <dbReference type="PROSITE-ProRule" id="PRU00601"/>
    </source>
</evidence>
<dbReference type="AlphaFoldDB" id="A0A2C9VPE3"/>
<dbReference type="PROSITE" id="PS51266">
    <property type="entry name" value="ZF_CHY"/>
    <property type="match status" value="1"/>
</dbReference>
<dbReference type="Gene3D" id="2.20.28.10">
    <property type="match status" value="1"/>
</dbReference>
<keyword evidence="4" id="KW-0862">Zinc</keyword>
<dbReference type="GO" id="GO:0008270">
    <property type="term" value="F:zinc ion binding"/>
    <property type="evidence" value="ECO:0007669"/>
    <property type="project" value="UniProtKB-KW"/>
</dbReference>
<accession>A0A2C9VPE3</accession>
<dbReference type="InterPro" id="IPR013083">
    <property type="entry name" value="Znf_RING/FYVE/PHD"/>
</dbReference>
<comment type="caution">
    <text evidence="10">The sequence shown here is derived from an EMBL/GenBank/DDBJ whole genome shotgun (WGS) entry which is preliminary data.</text>
</comment>
<evidence type="ECO:0000259" key="8">
    <source>
        <dbReference type="PROSITE" id="PS51266"/>
    </source>
</evidence>
<dbReference type="InterPro" id="IPR037274">
    <property type="entry name" value="Znf_CHY_sf"/>
</dbReference>
<sequence length="1268" mass="145315">MGDGDDTPKRPPDKDDGDTLSPSSPAEVEPLSDVPLSDAPILFLVFSHKALRHELSDLHRLAVTASKSLSNQRELILELRRRFDFFRLAHKYHSAVEDEVIFLALDVRIKNIVHKYSLEHNCIDDLFDSVFHCLDSLEANEDNSETFQELISCIRTMHSYICQHMLKEEEQVFPLLLEQFSPNEQASFVWEFFCSIPVILLEELLPWIISFLSPEKQVEVIHCIRKIVPKEKYLQEVIISWLCRNDQSSFGAFTKIGKEARDGCMRSILQLHCSDSPARETGESKDCVPAAVRSNMVEHLHLWHRAIQKDLKKILEEAYQGRNSKSSLKSDSIVVRLKFLADVIIFYSNALKKFFYPVLNKLANNHLSMCSSDQFSIETHIESLHQFLQCNAKNGLGLSQFVEKLCYELESLVRDIGKQFYFQETEVFPLISKNCSDDTQWELLYTSLRLMPLGLLKCVIPWYAAHLSVDESRSFLHFINQMGDNFANTSFPSLLLEWFHIDYSGKSSGDIGKDLQKIFKSRCSFLCEQIKETAGCSSLHPNKQPCGESKSSKTELIPTNKGKKLFSYTSSGPHKAETYETLYASEINLHVFFPGTKRLLLPFPKLPGGESSATSITDEPKPMDLIFFFHKALKKDFECLVSGSARLVENIMFLMEFSKRFHLLWLRYQFHSDTEDEIAFPALEAKGKVQNISYSYTMDHKLEVKHFHEISLILDKMSKLHISVSSADSFMQAQIMVKYNKLCVKLHHMCKSMHKLLSDHIHHEEIELWPLFRECFSIQEQEKILGLMLGKARAETLQDMIPWLIGSLTPEEQHAMMSLLRKVTKNTMFDEWLGEWWEGHDIAHVAEEPNTLCTSDPLEIISKYLSTDALEEQGNILCDKGIKLDCFGTNVDILGKCKLDDDAKVSEVNQNNEGSKSEKLVSEIENKTCDEVAGVRVKTDKPGQPFQSNPKSGHPEHILTISQDELEAAIRRVSRDSSLDPQNKSYIIQNLLMSRWIVRQRISHTQSIISSNGEEIPGGHPSYRDALKVTLGCKHYKRNCKLVTPCCNELYTCIRCHDEVADHSTERRTITKMMCMKCLAIQPIAQTCSTVSCNNLSMARYYCKICKLFDDEREIYHCPFCNLCRLGKGLGIDYFHCMNCNACMSRSLLVHTCREKCLEENCPICHDYIFTSSNPVKALPCGHLMHSTCFQDYTCTQYTCPICSKSLGDMQVYFKMLDALLAEEKMPDEYSDRTQAILCNDCEKKGAAPFHWHYHKCQYCGSYNTRLL</sequence>
<dbReference type="InterPro" id="IPR037275">
    <property type="entry name" value="Znf_CTCHY_sf"/>
</dbReference>
<feature type="domain" description="CHY-type" evidence="8">
    <location>
        <begin position="1026"/>
        <end position="1095"/>
    </location>
</feature>
<protein>
    <recommendedName>
        <fullName evidence="12">CHY-type domain-containing protein</fullName>
    </recommendedName>
</protein>
<feature type="domain" description="RING-type" evidence="7">
    <location>
        <begin position="1162"/>
        <end position="1204"/>
    </location>
</feature>
<dbReference type="Gene3D" id="3.30.40.10">
    <property type="entry name" value="Zinc/RING finger domain, C3HC4 (zinc finger)"/>
    <property type="match status" value="1"/>
</dbReference>
<dbReference type="STRING" id="3983.A0A2C9VPE3"/>
<dbReference type="InterPro" id="IPR017921">
    <property type="entry name" value="Znf_CTCHY"/>
</dbReference>
<reference evidence="11" key="1">
    <citation type="journal article" date="2016" name="Nat. Biotechnol.">
        <title>Sequencing wild and cultivated cassava and related species reveals extensive interspecific hybridization and genetic diversity.</title>
        <authorList>
            <person name="Bredeson J.V."/>
            <person name="Lyons J.B."/>
            <person name="Prochnik S.E."/>
            <person name="Wu G.A."/>
            <person name="Ha C.M."/>
            <person name="Edsinger-Gonzales E."/>
            <person name="Grimwood J."/>
            <person name="Schmutz J."/>
            <person name="Rabbi I.Y."/>
            <person name="Egesi C."/>
            <person name="Nauluvula P."/>
            <person name="Lebot V."/>
            <person name="Ndunguru J."/>
            <person name="Mkamilo G."/>
            <person name="Bart R.S."/>
            <person name="Setter T.L."/>
            <person name="Gleadow R.M."/>
            <person name="Kulakow P."/>
            <person name="Ferguson M.E."/>
            <person name="Rounsley S."/>
            <person name="Rokhsar D.S."/>
        </authorList>
    </citation>
    <scope>NUCLEOTIDE SEQUENCE [LARGE SCALE GENOMIC DNA]</scope>
    <source>
        <strain evidence="11">cv. AM560-2</strain>
    </source>
</reference>
<evidence type="ECO:0000313" key="10">
    <source>
        <dbReference type="EMBL" id="OAY47679.1"/>
    </source>
</evidence>
<dbReference type="GO" id="GO:0061630">
    <property type="term" value="F:ubiquitin protein ligase activity"/>
    <property type="evidence" value="ECO:0000318"/>
    <property type="project" value="GO_Central"/>
</dbReference>
<dbReference type="InterPro" id="IPR008913">
    <property type="entry name" value="Znf_CHY"/>
</dbReference>
<feature type="region of interest" description="Disordered" evidence="6">
    <location>
        <begin position="1"/>
        <end position="32"/>
    </location>
</feature>
<evidence type="ECO:0000256" key="3">
    <source>
        <dbReference type="ARBA" id="ARBA00022771"/>
    </source>
</evidence>
<dbReference type="GO" id="GO:0016567">
    <property type="term" value="P:protein ubiquitination"/>
    <property type="evidence" value="ECO:0000318"/>
    <property type="project" value="GO_Central"/>
</dbReference>
<dbReference type="PANTHER" id="PTHR21319:SF39">
    <property type="entry name" value="ZINC FINGER PROTEIN"/>
    <property type="match status" value="1"/>
</dbReference>
<keyword evidence="1" id="KW-0436">Ligase</keyword>
<evidence type="ECO:0000313" key="11">
    <source>
        <dbReference type="Proteomes" id="UP000091857"/>
    </source>
</evidence>
<dbReference type="Gramene" id="Manes.06G097400.1.v8.1">
    <property type="protein sequence ID" value="Manes.06G097400.1.v8.1.CDS"/>
    <property type="gene ID" value="Manes.06G097400.v8.1"/>
</dbReference>
<evidence type="ECO:0000259" key="9">
    <source>
        <dbReference type="PROSITE" id="PS51270"/>
    </source>
</evidence>
<evidence type="ECO:0008006" key="12">
    <source>
        <dbReference type="Google" id="ProtNLM"/>
    </source>
</evidence>
<dbReference type="PROSITE" id="PS50089">
    <property type="entry name" value="ZF_RING_2"/>
    <property type="match status" value="1"/>
</dbReference>
<dbReference type="SMART" id="SM00184">
    <property type="entry name" value="RING"/>
    <property type="match status" value="1"/>
</dbReference>
<dbReference type="SUPFAM" id="SSF161219">
    <property type="entry name" value="CHY zinc finger-like"/>
    <property type="match status" value="1"/>
</dbReference>
<dbReference type="PROSITE" id="PS51270">
    <property type="entry name" value="ZF_CTCHY"/>
    <property type="match status" value="1"/>
</dbReference>
<name>A0A2C9VPE3_MANES</name>
<dbReference type="Pfam" id="PF01814">
    <property type="entry name" value="Hemerythrin"/>
    <property type="match status" value="1"/>
</dbReference>